<protein>
    <submittedName>
        <fullName evidence="2">Uncharacterized protein</fullName>
    </submittedName>
</protein>
<sequence>MIISERPQTIMLLGLNFMILYVRANIYKVFRIFEYLVVHLSVHNKCMVTVCFKLILVRSKYNVYFHFSYLTSGRINAVMFSLDFV</sequence>
<dbReference type="AlphaFoldDB" id="A0A0E9WYY3"/>
<dbReference type="EMBL" id="GBXM01013767">
    <property type="protein sequence ID" value="JAH94810.1"/>
    <property type="molecule type" value="Transcribed_RNA"/>
</dbReference>
<organism evidence="2">
    <name type="scientific">Anguilla anguilla</name>
    <name type="common">European freshwater eel</name>
    <name type="synonym">Muraena anguilla</name>
    <dbReference type="NCBI Taxonomy" id="7936"/>
    <lineage>
        <taxon>Eukaryota</taxon>
        <taxon>Metazoa</taxon>
        <taxon>Chordata</taxon>
        <taxon>Craniata</taxon>
        <taxon>Vertebrata</taxon>
        <taxon>Euteleostomi</taxon>
        <taxon>Actinopterygii</taxon>
        <taxon>Neopterygii</taxon>
        <taxon>Teleostei</taxon>
        <taxon>Anguilliformes</taxon>
        <taxon>Anguillidae</taxon>
        <taxon>Anguilla</taxon>
    </lineage>
</organism>
<keyword evidence="1" id="KW-0472">Membrane</keyword>
<reference evidence="2" key="2">
    <citation type="journal article" date="2015" name="Fish Shellfish Immunol.">
        <title>Early steps in the European eel (Anguilla anguilla)-Vibrio vulnificus interaction in the gills: Role of the RtxA13 toxin.</title>
        <authorList>
            <person name="Callol A."/>
            <person name="Pajuelo D."/>
            <person name="Ebbesson L."/>
            <person name="Teles M."/>
            <person name="MacKenzie S."/>
            <person name="Amaro C."/>
        </authorList>
    </citation>
    <scope>NUCLEOTIDE SEQUENCE</scope>
</reference>
<name>A0A0E9WYY3_ANGAN</name>
<evidence type="ECO:0000256" key="1">
    <source>
        <dbReference type="SAM" id="Phobius"/>
    </source>
</evidence>
<reference evidence="2" key="1">
    <citation type="submission" date="2014-11" db="EMBL/GenBank/DDBJ databases">
        <authorList>
            <person name="Amaro Gonzalez C."/>
        </authorList>
    </citation>
    <scope>NUCLEOTIDE SEQUENCE</scope>
</reference>
<keyword evidence="1" id="KW-0812">Transmembrane</keyword>
<feature type="transmembrane region" description="Helical" evidence="1">
    <location>
        <begin position="12"/>
        <end position="30"/>
    </location>
</feature>
<accession>A0A0E9WYY3</accession>
<keyword evidence="1" id="KW-1133">Transmembrane helix</keyword>
<proteinExistence type="predicted"/>
<evidence type="ECO:0000313" key="2">
    <source>
        <dbReference type="EMBL" id="JAH94810.1"/>
    </source>
</evidence>